<keyword evidence="3" id="KW-1185">Reference proteome</keyword>
<evidence type="ECO:0000256" key="1">
    <source>
        <dbReference type="SAM" id="MobiDB-lite"/>
    </source>
</evidence>
<dbReference type="EMBL" id="JAGPNK010000010">
    <property type="protein sequence ID" value="KAH7312275.1"/>
    <property type="molecule type" value="Genomic_DNA"/>
</dbReference>
<organism evidence="2 3">
    <name type="scientific">Stachybotrys elegans</name>
    <dbReference type="NCBI Taxonomy" id="80388"/>
    <lineage>
        <taxon>Eukaryota</taxon>
        <taxon>Fungi</taxon>
        <taxon>Dikarya</taxon>
        <taxon>Ascomycota</taxon>
        <taxon>Pezizomycotina</taxon>
        <taxon>Sordariomycetes</taxon>
        <taxon>Hypocreomycetidae</taxon>
        <taxon>Hypocreales</taxon>
        <taxon>Stachybotryaceae</taxon>
        <taxon>Stachybotrys</taxon>
    </lineage>
</organism>
<evidence type="ECO:0000313" key="2">
    <source>
        <dbReference type="EMBL" id="KAH7312275.1"/>
    </source>
</evidence>
<comment type="caution">
    <text evidence="2">The sequence shown here is derived from an EMBL/GenBank/DDBJ whole genome shotgun (WGS) entry which is preliminary data.</text>
</comment>
<name>A0A8K0SQC2_9HYPO</name>
<sequence length="200" mass="21905">MGYGHFSPLVAKMRYSAHGARMCVSEEPTRTLHEAKDLGRPFQFRVRSHRFSLETGVLVVETGLEEIGWRCRSVASSSSLSLPPRLVWCDLRQNGMSAAALARTLNPPQRLPLTGLGSLLELRSSLGTQSRAKKIPPPPPQRAAEPPALGTRIRTTIEGIGMSVSRYPLIGGPHDYYLSFDIASETGTVRLLSLSVNKAR</sequence>
<proteinExistence type="predicted"/>
<feature type="region of interest" description="Disordered" evidence="1">
    <location>
        <begin position="127"/>
        <end position="149"/>
    </location>
</feature>
<accession>A0A8K0SQC2</accession>
<gene>
    <name evidence="2" type="ORF">B0I35DRAFT_51565</name>
</gene>
<dbReference type="Proteomes" id="UP000813444">
    <property type="component" value="Unassembled WGS sequence"/>
</dbReference>
<evidence type="ECO:0000313" key="3">
    <source>
        <dbReference type="Proteomes" id="UP000813444"/>
    </source>
</evidence>
<protein>
    <submittedName>
        <fullName evidence="2">Uncharacterized protein</fullName>
    </submittedName>
</protein>
<reference evidence="2" key="1">
    <citation type="journal article" date="2021" name="Nat. Commun.">
        <title>Genetic determinants of endophytism in the Arabidopsis root mycobiome.</title>
        <authorList>
            <person name="Mesny F."/>
            <person name="Miyauchi S."/>
            <person name="Thiergart T."/>
            <person name="Pickel B."/>
            <person name="Atanasova L."/>
            <person name="Karlsson M."/>
            <person name="Huettel B."/>
            <person name="Barry K.W."/>
            <person name="Haridas S."/>
            <person name="Chen C."/>
            <person name="Bauer D."/>
            <person name="Andreopoulos W."/>
            <person name="Pangilinan J."/>
            <person name="LaButti K."/>
            <person name="Riley R."/>
            <person name="Lipzen A."/>
            <person name="Clum A."/>
            <person name="Drula E."/>
            <person name="Henrissat B."/>
            <person name="Kohler A."/>
            <person name="Grigoriev I.V."/>
            <person name="Martin F.M."/>
            <person name="Hacquard S."/>
        </authorList>
    </citation>
    <scope>NUCLEOTIDE SEQUENCE</scope>
    <source>
        <strain evidence="2">MPI-CAGE-CH-0235</strain>
    </source>
</reference>
<dbReference type="AlphaFoldDB" id="A0A8K0SQC2"/>